<evidence type="ECO:0000313" key="2">
    <source>
        <dbReference type="EMBL" id="TNN84939.1"/>
    </source>
</evidence>
<protein>
    <submittedName>
        <fullName evidence="2">Uncharacterized protein</fullName>
    </submittedName>
</protein>
<feature type="region of interest" description="Disordered" evidence="1">
    <location>
        <begin position="1"/>
        <end position="40"/>
    </location>
</feature>
<feature type="region of interest" description="Disordered" evidence="1">
    <location>
        <begin position="98"/>
        <end position="131"/>
    </location>
</feature>
<accession>A0A4Z2J3Z0</accession>
<feature type="compositionally biased region" description="Basic and acidic residues" evidence="1">
    <location>
        <begin position="24"/>
        <end position="40"/>
    </location>
</feature>
<dbReference type="Proteomes" id="UP000314294">
    <property type="component" value="Unassembled WGS sequence"/>
</dbReference>
<dbReference type="AlphaFoldDB" id="A0A4Z2J3Z0"/>
<reference evidence="2 3" key="1">
    <citation type="submission" date="2019-03" db="EMBL/GenBank/DDBJ databases">
        <title>First draft genome of Liparis tanakae, snailfish: a comprehensive survey of snailfish specific genes.</title>
        <authorList>
            <person name="Kim W."/>
            <person name="Song I."/>
            <person name="Jeong J.-H."/>
            <person name="Kim D."/>
            <person name="Kim S."/>
            <person name="Ryu S."/>
            <person name="Song J.Y."/>
            <person name="Lee S.K."/>
        </authorList>
    </citation>
    <scope>NUCLEOTIDE SEQUENCE [LARGE SCALE GENOMIC DNA]</scope>
    <source>
        <tissue evidence="2">Muscle</tissue>
    </source>
</reference>
<dbReference type="EMBL" id="SRLO01000024">
    <property type="protein sequence ID" value="TNN84939.1"/>
    <property type="molecule type" value="Genomic_DNA"/>
</dbReference>
<organism evidence="2 3">
    <name type="scientific">Liparis tanakae</name>
    <name type="common">Tanaka's snailfish</name>
    <dbReference type="NCBI Taxonomy" id="230148"/>
    <lineage>
        <taxon>Eukaryota</taxon>
        <taxon>Metazoa</taxon>
        <taxon>Chordata</taxon>
        <taxon>Craniata</taxon>
        <taxon>Vertebrata</taxon>
        <taxon>Euteleostomi</taxon>
        <taxon>Actinopterygii</taxon>
        <taxon>Neopterygii</taxon>
        <taxon>Teleostei</taxon>
        <taxon>Neoteleostei</taxon>
        <taxon>Acanthomorphata</taxon>
        <taxon>Eupercaria</taxon>
        <taxon>Perciformes</taxon>
        <taxon>Cottioidei</taxon>
        <taxon>Cottales</taxon>
        <taxon>Liparidae</taxon>
        <taxon>Liparis</taxon>
    </lineage>
</organism>
<evidence type="ECO:0000256" key="1">
    <source>
        <dbReference type="SAM" id="MobiDB-lite"/>
    </source>
</evidence>
<gene>
    <name evidence="2" type="ORF">EYF80_004984</name>
</gene>
<keyword evidence="3" id="KW-1185">Reference proteome</keyword>
<comment type="caution">
    <text evidence="2">The sequence shown here is derived from an EMBL/GenBank/DDBJ whole genome shotgun (WGS) entry which is preliminary data.</text>
</comment>
<proteinExistence type="predicted"/>
<sequence length="131" mass="14155">MCEERDVPGHKPDVARTRKRKKEKGQEGGSDHVWTESSQQEEHVKLVTGLGSVQKTSPLPLDACSGSSLKAQDVNVVSTVYSSVARAQLLGRCVPGGRRGRQIFPPPNRPPTGDAVHLHRCSPNHTVGADD</sequence>
<evidence type="ECO:0000313" key="3">
    <source>
        <dbReference type="Proteomes" id="UP000314294"/>
    </source>
</evidence>
<feature type="compositionally biased region" description="Basic and acidic residues" evidence="1">
    <location>
        <begin position="1"/>
        <end position="16"/>
    </location>
</feature>
<name>A0A4Z2J3Z0_9TELE</name>